<protein>
    <submittedName>
        <fullName evidence="5">1-acyl-sn-glycerol-3-phosphate acyltransferase</fullName>
    </submittedName>
</protein>
<dbReference type="STRING" id="159291.SAMN05920897_11666"/>
<evidence type="ECO:0000259" key="4">
    <source>
        <dbReference type="SMART" id="SM00563"/>
    </source>
</evidence>
<feature type="domain" description="Phospholipid/glycerol acyltransferase" evidence="4">
    <location>
        <begin position="72"/>
        <end position="190"/>
    </location>
</feature>
<dbReference type="PANTHER" id="PTHR10434">
    <property type="entry name" value="1-ACYL-SN-GLYCEROL-3-PHOSPHATE ACYLTRANSFERASE"/>
    <property type="match status" value="1"/>
</dbReference>
<keyword evidence="6" id="KW-1185">Reference proteome</keyword>
<gene>
    <name evidence="5" type="ORF">SAMN05920897_11666</name>
</gene>
<evidence type="ECO:0000313" key="6">
    <source>
        <dbReference type="Proteomes" id="UP000186400"/>
    </source>
</evidence>
<dbReference type="Proteomes" id="UP000186400">
    <property type="component" value="Unassembled WGS sequence"/>
</dbReference>
<dbReference type="GO" id="GO:0006654">
    <property type="term" value="P:phosphatidic acid biosynthetic process"/>
    <property type="evidence" value="ECO:0007669"/>
    <property type="project" value="TreeGrafter"/>
</dbReference>
<evidence type="ECO:0000256" key="3">
    <source>
        <dbReference type="ARBA" id="ARBA00023315"/>
    </source>
</evidence>
<dbReference type="InterPro" id="IPR002123">
    <property type="entry name" value="Plipid/glycerol_acylTrfase"/>
</dbReference>
<organism evidence="5 6">
    <name type="scientific">Alkalispirochaeta americana</name>
    <dbReference type="NCBI Taxonomy" id="159291"/>
    <lineage>
        <taxon>Bacteria</taxon>
        <taxon>Pseudomonadati</taxon>
        <taxon>Spirochaetota</taxon>
        <taxon>Spirochaetia</taxon>
        <taxon>Spirochaetales</taxon>
        <taxon>Spirochaetaceae</taxon>
        <taxon>Alkalispirochaeta</taxon>
    </lineage>
</organism>
<dbReference type="Pfam" id="PF01553">
    <property type="entry name" value="Acyltransferase"/>
    <property type="match status" value="1"/>
</dbReference>
<dbReference type="OrthoDB" id="9803035at2"/>
<dbReference type="AlphaFoldDB" id="A0A1N6W3E1"/>
<reference evidence="5 6" key="1">
    <citation type="submission" date="2017-01" db="EMBL/GenBank/DDBJ databases">
        <authorList>
            <person name="Mah S.A."/>
            <person name="Swanson W.J."/>
            <person name="Moy G.W."/>
            <person name="Vacquier V.D."/>
        </authorList>
    </citation>
    <scope>NUCLEOTIDE SEQUENCE [LARGE SCALE GENOMIC DNA]</scope>
    <source>
        <strain evidence="5 6">ASpG1</strain>
    </source>
</reference>
<dbReference type="PANTHER" id="PTHR10434:SF66">
    <property type="entry name" value="PHOSPHOLIPID_GLYCEROL ACYLTRANSFERASE DOMAIN-CONTAINING PROTEIN"/>
    <property type="match status" value="1"/>
</dbReference>
<keyword evidence="3 5" id="KW-0012">Acyltransferase</keyword>
<proteinExistence type="predicted"/>
<dbReference type="CDD" id="cd07989">
    <property type="entry name" value="LPLAT_AGPAT-like"/>
    <property type="match status" value="1"/>
</dbReference>
<sequence length="247" mass="28491">MATILLLVLVFARLLWWDLGDKIRICLSWNLARRHIDRHVSERARKLFSLARFTLGLKMDLDFDDSRLPDQMILLANHQSVMDIVIIMAAFRHHSVKFVAKGELRRWCPTVSRVLRIQRHALIPRKGDYSLAMKEIDRMAGSLRGRECPVIFPEGTRSRDGNLLPFQSGAVRRIHNRAPLPLVALALEGGGRFSRVQDVLTMPRGHRYRITVAKVFPPAQGKREILAQVEESRHAIDQILRNWRSQD</sequence>
<name>A0A1N6W3E1_9SPIO</name>
<evidence type="ECO:0000256" key="2">
    <source>
        <dbReference type="ARBA" id="ARBA00022679"/>
    </source>
</evidence>
<keyword evidence="2 5" id="KW-0808">Transferase</keyword>
<dbReference type="RefSeq" id="WP_076489544.1">
    <property type="nucleotide sequence ID" value="NZ_FTMS01000016.1"/>
</dbReference>
<dbReference type="SUPFAM" id="SSF69593">
    <property type="entry name" value="Glycerol-3-phosphate (1)-acyltransferase"/>
    <property type="match status" value="1"/>
</dbReference>
<dbReference type="SMART" id="SM00563">
    <property type="entry name" value="PlsC"/>
    <property type="match status" value="1"/>
</dbReference>
<evidence type="ECO:0000256" key="1">
    <source>
        <dbReference type="ARBA" id="ARBA00005189"/>
    </source>
</evidence>
<dbReference type="GO" id="GO:0003841">
    <property type="term" value="F:1-acylglycerol-3-phosphate O-acyltransferase activity"/>
    <property type="evidence" value="ECO:0007669"/>
    <property type="project" value="TreeGrafter"/>
</dbReference>
<dbReference type="EMBL" id="FTMS01000016">
    <property type="protein sequence ID" value="SIQ84505.1"/>
    <property type="molecule type" value="Genomic_DNA"/>
</dbReference>
<comment type="pathway">
    <text evidence="1">Lipid metabolism.</text>
</comment>
<accession>A0A1N6W3E1</accession>
<evidence type="ECO:0000313" key="5">
    <source>
        <dbReference type="EMBL" id="SIQ84505.1"/>
    </source>
</evidence>